<dbReference type="GO" id="GO:0046872">
    <property type="term" value="F:metal ion binding"/>
    <property type="evidence" value="ECO:0007669"/>
    <property type="project" value="UniProtKB-KW"/>
</dbReference>
<feature type="binding site" evidence="3">
    <location>
        <position position="129"/>
    </location>
    <ligand>
        <name>a divalent metal cation</name>
        <dbReference type="ChEBI" id="CHEBI:60240"/>
    </ligand>
</feature>
<keyword evidence="2 3" id="KW-0479">Metal-binding</keyword>
<dbReference type="Proteomes" id="UP000194873">
    <property type="component" value="Unassembled WGS sequence"/>
</dbReference>
<evidence type="ECO:0000313" key="4">
    <source>
        <dbReference type="EMBL" id="OUJ76223.1"/>
    </source>
</evidence>
<dbReference type="OrthoDB" id="9811413at2"/>
<sequence>MVNTNEKLAIYNVWANETLLRHLDKTVAETGQPIPANILRLFSHVLNAQYIWVGRLTNTPSPVKVWQEHALEELHRMHGETSAKWVGIVRAADETELNRTITYTNSAGDAFTSVVSDIFTHMPVHANYHRGQVAIKMRDAGLTPINTDFITYCREMDAQGKDHMSL</sequence>
<dbReference type="InterPro" id="IPR034660">
    <property type="entry name" value="DinB/YfiT-like"/>
</dbReference>
<feature type="binding site" evidence="3">
    <location>
        <position position="125"/>
    </location>
    <ligand>
        <name>a divalent metal cation</name>
        <dbReference type="ChEBI" id="CHEBI:60240"/>
    </ligand>
</feature>
<keyword evidence="5" id="KW-1185">Reference proteome</keyword>
<comment type="similarity">
    <text evidence="1">Belongs to the DinB family.</text>
</comment>
<feature type="binding site" evidence="3">
    <location>
        <position position="44"/>
    </location>
    <ligand>
        <name>a divalent metal cation</name>
        <dbReference type="ChEBI" id="CHEBI:60240"/>
    </ligand>
</feature>
<dbReference type="SUPFAM" id="SSF109854">
    <property type="entry name" value="DinB/YfiT-like putative metalloenzymes"/>
    <property type="match status" value="1"/>
</dbReference>
<dbReference type="Gene3D" id="1.20.120.450">
    <property type="entry name" value="dinb family like domain"/>
    <property type="match status" value="1"/>
</dbReference>
<dbReference type="InterPro" id="IPR007837">
    <property type="entry name" value="DinB"/>
</dbReference>
<organism evidence="4 5">
    <name type="scientific">Hymenobacter crusticola</name>
    <dbReference type="NCBI Taxonomy" id="1770526"/>
    <lineage>
        <taxon>Bacteria</taxon>
        <taxon>Pseudomonadati</taxon>
        <taxon>Bacteroidota</taxon>
        <taxon>Cytophagia</taxon>
        <taxon>Cytophagales</taxon>
        <taxon>Hymenobacteraceae</taxon>
        <taxon>Hymenobacter</taxon>
    </lineage>
</organism>
<accession>A0A243WK13</accession>
<dbReference type="EMBL" id="MTSE01000001">
    <property type="protein sequence ID" value="OUJ76223.1"/>
    <property type="molecule type" value="Genomic_DNA"/>
</dbReference>
<reference evidence="4 5" key="1">
    <citation type="submission" date="2017-01" db="EMBL/GenBank/DDBJ databases">
        <title>A new Hymenobacter.</title>
        <authorList>
            <person name="Liang Y."/>
            <person name="Feng F."/>
        </authorList>
    </citation>
    <scope>NUCLEOTIDE SEQUENCE [LARGE SCALE GENOMIC DNA]</scope>
    <source>
        <strain evidence="4">MIMBbqt21</strain>
    </source>
</reference>
<dbReference type="PANTHER" id="PTHR37302:SF3">
    <property type="entry name" value="DAMAGE-INDUCIBLE PROTEIN DINB"/>
    <property type="match status" value="1"/>
</dbReference>
<dbReference type="PANTHER" id="PTHR37302">
    <property type="entry name" value="SLR1116 PROTEIN"/>
    <property type="match status" value="1"/>
</dbReference>
<proteinExistence type="inferred from homology"/>
<name>A0A243WK13_9BACT</name>
<dbReference type="AlphaFoldDB" id="A0A243WK13"/>
<gene>
    <name evidence="4" type="ORF">BXP70_02880</name>
</gene>
<dbReference type="Pfam" id="PF05163">
    <property type="entry name" value="DinB"/>
    <property type="match status" value="1"/>
</dbReference>
<evidence type="ECO:0000313" key="5">
    <source>
        <dbReference type="Proteomes" id="UP000194873"/>
    </source>
</evidence>
<evidence type="ECO:0000256" key="2">
    <source>
        <dbReference type="ARBA" id="ARBA00022723"/>
    </source>
</evidence>
<evidence type="ECO:0000256" key="1">
    <source>
        <dbReference type="ARBA" id="ARBA00008635"/>
    </source>
</evidence>
<comment type="caution">
    <text evidence="4">The sequence shown here is derived from an EMBL/GenBank/DDBJ whole genome shotgun (WGS) entry which is preliminary data.</text>
</comment>
<protein>
    <submittedName>
        <fullName evidence="4">Damage-inducible protein DinB</fullName>
    </submittedName>
</protein>
<dbReference type="RefSeq" id="WP_086592482.1">
    <property type="nucleotide sequence ID" value="NZ_MTSE01000001.1"/>
</dbReference>
<evidence type="ECO:0000256" key="3">
    <source>
        <dbReference type="PIRSR" id="PIRSR607837-1"/>
    </source>
</evidence>